<keyword evidence="2" id="KW-1185">Reference proteome</keyword>
<protein>
    <submittedName>
        <fullName evidence="1">Anaphase-promoting complex subunit cdc27</fullName>
    </submittedName>
</protein>
<dbReference type="EMBL" id="JANBUN010003226">
    <property type="protein sequence ID" value="KAJ2791883.1"/>
    <property type="molecule type" value="Genomic_DNA"/>
</dbReference>
<comment type="caution">
    <text evidence="1">The sequence shown here is derived from an EMBL/GenBank/DDBJ whole genome shotgun (WGS) entry which is preliminary data.</text>
</comment>
<feature type="non-terminal residue" evidence="1">
    <location>
        <position position="99"/>
    </location>
</feature>
<sequence>MLGRVCFEAGRYPEAAQAFGEAHRLAPYRVRDMETYSTLLWHMKDEEALAQLAHSLVSIGRNWSPEAWVAVANCFSLDGDHQAALKSLGRSMQLYRSAH</sequence>
<name>A0ACC1KMZ5_9FUNG</name>
<evidence type="ECO:0000313" key="1">
    <source>
        <dbReference type="EMBL" id="KAJ2791883.1"/>
    </source>
</evidence>
<evidence type="ECO:0000313" key="2">
    <source>
        <dbReference type="Proteomes" id="UP001140087"/>
    </source>
</evidence>
<accession>A0ACC1KMZ5</accession>
<reference evidence="1" key="1">
    <citation type="submission" date="2022-07" db="EMBL/GenBank/DDBJ databases">
        <title>Phylogenomic reconstructions and comparative analyses of Kickxellomycotina fungi.</title>
        <authorList>
            <person name="Reynolds N.K."/>
            <person name="Stajich J.E."/>
            <person name="Barry K."/>
            <person name="Grigoriev I.V."/>
            <person name="Crous P."/>
            <person name="Smith M.E."/>
        </authorList>
    </citation>
    <scope>NUCLEOTIDE SEQUENCE</scope>
    <source>
        <strain evidence="1">BCRC 34780</strain>
    </source>
</reference>
<dbReference type="Proteomes" id="UP001140087">
    <property type="component" value="Unassembled WGS sequence"/>
</dbReference>
<gene>
    <name evidence="1" type="primary">CDC27_2</name>
    <name evidence="1" type="ORF">H4R21_006248</name>
</gene>
<proteinExistence type="predicted"/>
<organism evidence="1 2">
    <name type="scientific">Coemansia helicoidea</name>
    <dbReference type="NCBI Taxonomy" id="1286919"/>
    <lineage>
        <taxon>Eukaryota</taxon>
        <taxon>Fungi</taxon>
        <taxon>Fungi incertae sedis</taxon>
        <taxon>Zoopagomycota</taxon>
        <taxon>Kickxellomycotina</taxon>
        <taxon>Kickxellomycetes</taxon>
        <taxon>Kickxellales</taxon>
        <taxon>Kickxellaceae</taxon>
        <taxon>Coemansia</taxon>
    </lineage>
</organism>